<dbReference type="InterPro" id="IPR001123">
    <property type="entry name" value="LeuE-type"/>
</dbReference>
<comment type="subcellular location">
    <subcellularLocation>
        <location evidence="1">Cell membrane</location>
        <topology evidence="1">Multi-pass membrane protein</topology>
    </subcellularLocation>
</comment>
<evidence type="ECO:0000256" key="1">
    <source>
        <dbReference type="ARBA" id="ARBA00004651"/>
    </source>
</evidence>
<proteinExistence type="predicted"/>
<dbReference type="GO" id="GO:0015171">
    <property type="term" value="F:amino acid transmembrane transporter activity"/>
    <property type="evidence" value="ECO:0007669"/>
    <property type="project" value="TreeGrafter"/>
</dbReference>
<feature type="transmembrane region" description="Helical" evidence="6">
    <location>
        <begin position="112"/>
        <end position="137"/>
    </location>
</feature>
<dbReference type="EMBL" id="JACDUK010000003">
    <property type="protein sequence ID" value="MBA2853702.1"/>
    <property type="molecule type" value="Genomic_DNA"/>
</dbReference>
<feature type="transmembrane region" description="Helical" evidence="6">
    <location>
        <begin position="73"/>
        <end position="91"/>
    </location>
</feature>
<dbReference type="Pfam" id="PF01810">
    <property type="entry name" value="LysE"/>
    <property type="match status" value="1"/>
</dbReference>
<feature type="transmembrane region" description="Helical" evidence="6">
    <location>
        <begin position="40"/>
        <end position="67"/>
    </location>
</feature>
<dbReference type="AlphaFoldDB" id="A0A7J9P189"/>
<sequence>MIFETFLTGAILGFSMAAPIGPIGILCIQKTLNFGKLHGFASGFGAATADAIYGVIAAFGLTIISNYFIENAFFLKVVGGVFLIYLGINLLKSSKNLDINREIKKENLMLTYLNTFFLTLTNPMTIIYFTLLFSGFVVPKSGYYMSLILVIGIFSGSILWSGFLTLVSSKFSKKCSSYMEKINKISGMLLIAFALFIFSSALKQF</sequence>
<gene>
    <name evidence="7" type="ORF">HNP89_001678</name>
</gene>
<keyword evidence="2" id="KW-1003">Cell membrane</keyword>
<accession>A0A7J9P189</accession>
<evidence type="ECO:0000256" key="6">
    <source>
        <dbReference type="SAM" id="Phobius"/>
    </source>
</evidence>
<organism evidence="7 8">
    <name type="scientific">Methanococcus maripaludis</name>
    <name type="common">Methanococcus deltae</name>
    <dbReference type="NCBI Taxonomy" id="39152"/>
    <lineage>
        <taxon>Archaea</taxon>
        <taxon>Methanobacteriati</taxon>
        <taxon>Methanobacteriota</taxon>
        <taxon>Methanomada group</taxon>
        <taxon>Methanococci</taxon>
        <taxon>Methanococcales</taxon>
        <taxon>Methanococcaceae</taxon>
        <taxon>Methanococcus</taxon>
    </lineage>
</organism>
<dbReference type="GO" id="GO:0005886">
    <property type="term" value="C:plasma membrane"/>
    <property type="evidence" value="ECO:0007669"/>
    <property type="project" value="UniProtKB-SubCell"/>
</dbReference>
<dbReference type="RefSeq" id="WP_181504630.1">
    <property type="nucleotide sequence ID" value="NZ_JACDUK010000003.1"/>
</dbReference>
<feature type="transmembrane region" description="Helical" evidence="6">
    <location>
        <begin position="185"/>
        <end position="202"/>
    </location>
</feature>
<evidence type="ECO:0000313" key="7">
    <source>
        <dbReference type="EMBL" id="MBA2853702.1"/>
    </source>
</evidence>
<keyword evidence="5 6" id="KW-0472">Membrane</keyword>
<dbReference type="Proteomes" id="UP000522365">
    <property type="component" value="Unassembled WGS sequence"/>
</dbReference>
<name>A0A7J9P189_METMI</name>
<evidence type="ECO:0000256" key="3">
    <source>
        <dbReference type="ARBA" id="ARBA00022692"/>
    </source>
</evidence>
<keyword evidence="3 6" id="KW-0812">Transmembrane</keyword>
<reference evidence="7 8" key="1">
    <citation type="submission" date="2020-07" db="EMBL/GenBank/DDBJ databases">
        <title>Genomic Encyclopedia of Type Strains, Phase IV (KMG-V): Genome sequencing to study the core and pangenomes of soil and plant-associated prokaryotes.</title>
        <authorList>
            <person name="Whitman W."/>
        </authorList>
    </citation>
    <scope>NUCLEOTIDE SEQUENCE [LARGE SCALE GENOMIC DNA]</scope>
    <source>
        <strain evidence="7 8">S1</strain>
    </source>
</reference>
<feature type="transmembrane region" description="Helical" evidence="6">
    <location>
        <begin position="143"/>
        <end position="164"/>
    </location>
</feature>
<feature type="transmembrane region" description="Helical" evidence="6">
    <location>
        <begin position="6"/>
        <end position="28"/>
    </location>
</feature>
<evidence type="ECO:0000256" key="2">
    <source>
        <dbReference type="ARBA" id="ARBA00022475"/>
    </source>
</evidence>
<comment type="caution">
    <text evidence="7">The sequence shown here is derived from an EMBL/GenBank/DDBJ whole genome shotgun (WGS) entry which is preliminary data.</text>
</comment>
<evidence type="ECO:0000256" key="4">
    <source>
        <dbReference type="ARBA" id="ARBA00022989"/>
    </source>
</evidence>
<protein>
    <submittedName>
        <fullName evidence="7">Threonine/homoserine/homoserine lactone efflux protein</fullName>
    </submittedName>
</protein>
<evidence type="ECO:0000313" key="8">
    <source>
        <dbReference type="Proteomes" id="UP000522365"/>
    </source>
</evidence>
<keyword evidence="4 6" id="KW-1133">Transmembrane helix</keyword>
<evidence type="ECO:0000256" key="5">
    <source>
        <dbReference type="ARBA" id="ARBA00023136"/>
    </source>
</evidence>
<dbReference type="PANTHER" id="PTHR30086">
    <property type="entry name" value="ARGININE EXPORTER PROTEIN ARGO"/>
    <property type="match status" value="1"/>
</dbReference>
<dbReference type="PANTHER" id="PTHR30086:SF20">
    <property type="entry name" value="ARGININE EXPORTER PROTEIN ARGO-RELATED"/>
    <property type="match status" value="1"/>
</dbReference>